<keyword evidence="3" id="KW-1185">Reference proteome</keyword>
<gene>
    <name evidence="2" type="ORF">T440DRAFT_517741</name>
</gene>
<evidence type="ECO:0000256" key="1">
    <source>
        <dbReference type="SAM" id="Phobius"/>
    </source>
</evidence>
<feature type="transmembrane region" description="Helical" evidence="1">
    <location>
        <begin position="39"/>
        <end position="60"/>
    </location>
</feature>
<keyword evidence="1" id="KW-0812">Transmembrane</keyword>
<organism evidence="2 3">
    <name type="scientific">Plenodomus tracheiphilus IPT5</name>
    <dbReference type="NCBI Taxonomy" id="1408161"/>
    <lineage>
        <taxon>Eukaryota</taxon>
        <taxon>Fungi</taxon>
        <taxon>Dikarya</taxon>
        <taxon>Ascomycota</taxon>
        <taxon>Pezizomycotina</taxon>
        <taxon>Dothideomycetes</taxon>
        <taxon>Pleosporomycetidae</taxon>
        <taxon>Pleosporales</taxon>
        <taxon>Pleosporineae</taxon>
        <taxon>Leptosphaeriaceae</taxon>
        <taxon>Plenodomus</taxon>
    </lineage>
</organism>
<reference evidence="2" key="1">
    <citation type="submission" date="2020-01" db="EMBL/GenBank/DDBJ databases">
        <authorList>
            <consortium name="DOE Joint Genome Institute"/>
            <person name="Haridas S."/>
            <person name="Albert R."/>
            <person name="Binder M."/>
            <person name="Bloem J."/>
            <person name="Labutti K."/>
            <person name="Salamov A."/>
            <person name="Andreopoulos B."/>
            <person name="Baker S.E."/>
            <person name="Barry K."/>
            <person name="Bills G."/>
            <person name="Bluhm B.H."/>
            <person name="Cannon C."/>
            <person name="Castanera R."/>
            <person name="Culley D.E."/>
            <person name="Daum C."/>
            <person name="Ezra D."/>
            <person name="Gonzalez J.B."/>
            <person name="Henrissat B."/>
            <person name="Kuo A."/>
            <person name="Liang C."/>
            <person name="Lipzen A."/>
            <person name="Lutzoni F."/>
            <person name="Magnuson J."/>
            <person name="Mondo S."/>
            <person name="Nolan M."/>
            <person name="Ohm R."/>
            <person name="Pangilinan J."/>
            <person name="Park H.-J."/>
            <person name="Ramirez L."/>
            <person name="Alfaro M."/>
            <person name="Sun H."/>
            <person name="Tritt A."/>
            <person name="Yoshinaga Y."/>
            <person name="Zwiers L.-H."/>
            <person name="Turgeon B.G."/>
            <person name="Goodwin S.B."/>
            <person name="Spatafora J.W."/>
            <person name="Crous P.W."/>
            <person name="Grigoriev I.V."/>
        </authorList>
    </citation>
    <scope>NUCLEOTIDE SEQUENCE</scope>
    <source>
        <strain evidence="2">IPT5</strain>
    </source>
</reference>
<keyword evidence="1" id="KW-0472">Membrane</keyword>
<evidence type="ECO:0000313" key="2">
    <source>
        <dbReference type="EMBL" id="KAF2851287.1"/>
    </source>
</evidence>
<proteinExistence type="predicted"/>
<accession>A0A6A7B971</accession>
<evidence type="ECO:0000313" key="3">
    <source>
        <dbReference type="Proteomes" id="UP000799423"/>
    </source>
</evidence>
<dbReference type="Proteomes" id="UP000799423">
    <property type="component" value="Unassembled WGS sequence"/>
</dbReference>
<dbReference type="AlphaFoldDB" id="A0A6A7B971"/>
<feature type="transmembrane region" description="Helical" evidence="1">
    <location>
        <begin position="12"/>
        <end position="33"/>
    </location>
</feature>
<dbReference type="EMBL" id="MU006303">
    <property type="protein sequence ID" value="KAF2851287.1"/>
    <property type="molecule type" value="Genomic_DNA"/>
</dbReference>
<sequence>MKGQADVEHNEFRIGLIGPEAMMVIPLFGNLSAQHTHRTLVNIMIISASMLGILAICYAISMAYRHLGTGNNEEYVAVANTRFEMFQDGDLGTRHHPNDQRGLRYAMSNEPAASGNTLARWKANMPKFEEMDIADMKPLGCL</sequence>
<protein>
    <submittedName>
        <fullName evidence="2">Uncharacterized protein</fullName>
    </submittedName>
</protein>
<name>A0A6A7B971_9PLEO</name>
<keyword evidence="1" id="KW-1133">Transmembrane helix</keyword>